<keyword evidence="1" id="KW-0472">Membrane</keyword>
<keyword evidence="1" id="KW-1133">Transmembrane helix</keyword>
<accession>A0A2M4DG51</accession>
<evidence type="ECO:0000256" key="1">
    <source>
        <dbReference type="SAM" id="Phobius"/>
    </source>
</evidence>
<proteinExistence type="predicted"/>
<feature type="transmembrane region" description="Helical" evidence="1">
    <location>
        <begin position="18"/>
        <end position="36"/>
    </location>
</feature>
<dbReference type="EMBL" id="GGFL01012293">
    <property type="protein sequence ID" value="MBW76471.1"/>
    <property type="molecule type" value="Transcribed_RNA"/>
</dbReference>
<protein>
    <submittedName>
        <fullName evidence="2">Uncharacterized protein</fullName>
    </submittedName>
</protein>
<keyword evidence="1" id="KW-0812">Transmembrane</keyword>
<evidence type="ECO:0000313" key="2">
    <source>
        <dbReference type="EMBL" id="MBW76471.1"/>
    </source>
</evidence>
<organism evidence="2">
    <name type="scientific">Anopheles darlingi</name>
    <name type="common">Mosquito</name>
    <dbReference type="NCBI Taxonomy" id="43151"/>
    <lineage>
        <taxon>Eukaryota</taxon>
        <taxon>Metazoa</taxon>
        <taxon>Ecdysozoa</taxon>
        <taxon>Arthropoda</taxon>
        <taxon>Hexapoda</taxon>
        <taxon>Insecta</taxon>
        <taxon>Pterygota</taxon>
        <taxon>Neoptera</taxon>
        <taxon>Endopterygota</taxon>
        <taxon>Diptera</taxon>
        <taxon>Nematocera</taxon>
        <taxon>Culicoidea</taxon>
        <taxon>Culicidae</taxon>
        <taxon>Anophelinae</taxon>
        <taxon>Anopheles</taxon>
    </lineage>
</organism>
<reference evidence="2" key="1">
    <citation type="submission" date="2018-01" db="EMBL/GenBank/DDBJ databases">
        <title>An insight into the sialome of Amazonian anophelines.</title>
        <authorList>
            <person name="Ribeiro J.M."/>
            <person name="Scarpassa V."/>
            <person name="Calvo E."/>
        </authorList>
    </citation>
    <scope>NUCLEOTIDE SEQUENCE</scope>
</reference>
<dbReference type="AlphaFoldDB" id="A0A2M4DG51"/>
<name>A0A2M4DG51_ANODA</name>
<feature type="transmembrane region" description="Helical" evidence="1">
    <location>
        <begin position="48"/>
        <end position="65"/>
    </location>
</feature>
<sequence>MALGGWGKLRAEEDVSPAFILGVLFFFAVVVFAYTPGYGPFPLPNSDIFAIVQPSIPLSLSFFLFPRHSTQQQVSSFERAN</sequence>